<evidence type="ECO:0000256" key="1">
    <source>
        <dbReference type="ARBA" id="ARBA00001947"/>
    </source>
</evidence>
<keyword evidence="7" id="KW-1185">Reference proteome</keyword>
<dbReference type="InterPro" id="IPR036291">
    <property type="entry name" value="NAD(P)-bd_dom_sf"/>
</dbReference>
<evidence type="ECO:0000313" key="6">
    <source>
        <dbReference type="EMBL" id="MBB4743963.1"/>
    </source>
</evidence>
<reference evidence="6 7" key="1">
    <citation type="submission" date="2020-08" db="EMBL/GenBank/DDBJ databases">
        <title>Sequencing the genomes of 1000 actinobacteria strains.</title>
        <authorList>
            <person name="Klenk H.-P."/>
        </authorList>
    </citation>
    <scope>NUCLEOTIDE SEQUENCE [LARGE SCALE GENOMIC DNA]</scope>
    <source>
        <strain evidence="6 7">DSM 45809</strain>
    </source>
</reference>
<sequence length="352" mass="36960">MNGVAYRRIDHRDGDPYLTEARTGRLTDQPARVVIAPLAVGVCRSDLRELTGTRHLRRDFGHEIVAEVRHSTLPGVLDAGQRVVLDPHPVVHRTSGFADLVEIEGTAANVTAALRPVPAGQDPMIALFTEPLACAAHCVARLDAVTAGAAGSPVAIVGAGIAGTLMAGILRARGVDVHLFNRGAPRLRFLRERDVLPGVGLHPTGRPGPARFGRVVLATAAAAEPALELAADLLTPDGLLLIYAGTEPGDRFRGLDLDDLRRREQLRTAGAGRRRIRIAGSHGATTADFATATGLLRDAGTGPALRSALHRLIDVRAALQDGPALLRDMAGRPYAGKAVLTPGPTDTNGATP</sequence>
<comment type="cofactor">
    <cofactor evidence="1">
        <name>Zn(2+)</name>
        <dbReference type="ChEBI" id="CHEBI:29105"/>
    </cofactor>
</comment>
<dbReference type="RefSeq" id="WP_185044190.1">
    <property type="nucleotide sequence ID" value="NZ_BAABFG010000005.1"/>
</dbReference>
<evidence type="ECO:0000256" key="2">
    <source>
        <dbReference type="ARBA" id="ARBA00008072"/>
    </source>
</evidence>
<dbReference type="PANTHER" id="PTHR43350">
    <property type="entry name" value="NAD-DEPENDENT ALCOHOL DEHYDROGENASE"/>
    <property type="match status" value="1"/>
</dbReference>
<accession>A0A7W7H4V9</accession>
<organism evidence="6 7">
    <name type="scientific">Actinoplanes octamycinicus</name>
    <dbReference type="NCBI Taxonomy" id="135948"/>
    <lineage>
        <taxon>Bacteria</taxon>
        <taxon>Bacillati</taxon>
        <taxon>Actinomycetota</taxon>
        <taxon>Actinomycetes</taxon>
        <taxon>Micromonosporales</taxon>
        <taxon>Micromonosporaceae</taxon>
        <taxon>Actinoplanes</taxon>
    </lineage>
</organism>
<dbReference type="AlphaFoldDB" id="A0A7W7H4V9"/>
<evidence type="ECO:0000313" key="7">
    <source>
        <dbReference type="Proteomes" id="UP000546162"/>
    </source>
</evidence>
<comment type="similarity">
    <text evidence="2">Belongs to the zinc-containing alcohol dehydrogenase family.</text>
</comment>
<dbReference type="SUPFAM" id="SSF51735">
    <property type="entry name" value="NAD(P)-binding Rossmann-fold domains"/>
    <property type="match status" value="1"/>
</dbReference>
<dbReference type="PANTHER" id="PTHR43350:SF19">
    <property type="entry name" value="D-GULOSIDE 3-DEHYDROGENASE"/>
    <property type="match status" value="1"/>
</dbReference>
<dbReference type="InterPro" id="IPR011032">
    <property type="entry name" value="GroES-like_sf"/>
</dbReference>
<name>A0A7W7H4V9_9ACTN</name>
<keyword evidence="5" id="KW-0560">Oxidoreductase</keyword>
<protein>
    <submittedName>
        <fullName evidence="6">Threonine dehydrogenase-like Zn-dependent dehydrogenase</fullName>
    </submittedName>
</protein>
<keyword evidence="3" id="KW-0479">Metal-binding</keyword>
<dbReference type="EMBL" id="JACHNB010000001">
    <property type="protein sequence ID" value="MBB4743963.1"/>
    <property type="molecule type" value="Genomic_DNA"/>
</dbReference>
<dbReference type="SUPFAM" id="SSF50129">
    <property type="entry name" value="GroES-like"/>
    <property type="match status" value="1"/>
</dbReference>
<evidence type="ECO:0000256" key="3">
    <source>
        <dbReference type="ARBA" id="ARBA00022723"/>
    </source>
</evidence>
<dbReference type="Proteomes" id="UP000546162">
    <property type="component" value="Unassembled WGS sequence"/>
</dbReference>
<evidence type="ECO:0000256" key="4">
    <source>
        <dbReference type="ARBA" id="ARBA00022833"/>
    </source>
</evidence>
<proteinExistence type="inferred from homology"/>
<evidence type="ECO:0000256" key="5">
    <source>
        <dbReference type="ARBA" id="ARBA00023002"/>
    </source>
</evidence>
<gene>
    <name evidence="6" type="ORF">BJY16_007422</name>
</gene>
<comment type="caution">
    <text evidence="6">The sequence shown here is derived from an EMBL/GenBank/DDBJ whole genome shotgun (WGS) entry which is preliminary data.</text>
</comment>
<dbReference type="Gene3D" id="3.40.50.720">
    <property type="entry name" value="NAD(P)-binding Rossmann-like Domain"/>
    <property type="match status" value="1"/>
</dbReference>
<keyword evidence="4" id="KW-0862">Zinc</keyword>
<dbReference type="Gene3D" id="3.90.180.10">
    <property type="entry name" value="Medium-chain alcohol dehydrogenases, catalytic domain"/>
    <property type="match status" value="2"/>
</dbReference>
<dbReference type="GO" id="GO:0046872">
    <property type="term" value="F:metal ion binding"/>
    <property type="evidence" value="ECO:0007669"/>
    <property type="project" value="UniProtKB-KW"/>
</dbReference>
<dbReference type="GO" id="GO:0016491">
    <property type="term" value="F:oxidoreductase activity"/>
    <property type="evidence" value="ECO:0007669"/>
    <property type="project" value="UniProtKB-KW"/>
</dbReference>